<accession>U9UL76</accession>
<evidence type="ECO:0000313" key="2">
    <source>
        <dbReference type="EMBL" id="ESA19328.1"/>
    </source>
</evidence>
<evidence type="ECO:0008006" key="3">
    <source>
        <dbReference type="Google" id="ProtNLM"/>
    </source>
</evidence>
<sequence length="445" mass="52217">MSTSTSFSNRSTLAENWDTETLINFLRDLNINLDEDDFKILRKEKIDGQIFPDMTERKFMKDGMKWGPAMKLEKQAKIFREKSRVSEKGKIEYFWLFPCGVWSLQHFISWSTNMFGLTERNEAHTVFYNTLYIFRDDPMASQEIHEVVRNLLLKKKVSGKKGRKPLADTSNLQEEIIEKPVSSKSDSLVSSTPIAKKRSISKVLDASADIPLRDDKSIDILEILKTAVRDFDQVPRESTYDAEMYRVLVNWLRKIHGYEITGQWHLEQVCDDGDYYHLYCDLTIKKPENPHLEALLELLATASISKLDGHFEQVFKYKEQLHPREIWIVHFSREDYVVTNPYWPSEKLQEKGLNVVHFWHDRDFKNVRMSARFRDTTDHMQSEIDETDSLKICIARLEVENAELRKKFAEIEARNAELKARIAKLEDKQLQNEIVKNLLSVSRKT</sequence>
<reference evidence="2" key="1">
    <citation type="submission" date="2013-07" db="EMBL/GenBank/DDBJ databases">
        <title>The genome of an arbuscular mycorrhizal fungus provides insights into the evolution of the oldest plant symbiosis.</title>
        <authorList>
            <consortium name="DOE Joint Genome Institute"/>
            <person name="Tisserant E."/>
            <person name="Malbreil M."/>
            <person name="Kuo A."/>
            <person name="Kohler A."/>
            <person name="Symeonidi A."/>
            <person name="Balestrini R."/>
            <person name="Charron P."/>
            <person name="Duensing N."/>
            <person name="Frei-dit-Frey N."/>
            <person name="Gianinazzi-Pearson V."/>
            <person name="Gilbert B."/>
            <person name="Handa Y."/>
            <person name="Hijri M."/>
            <person name="Kaul R."/>
            <person name="Kawaguchi M."/>
            <person name="Krajinski F."/>
            <person name="Lammers P."/>
            <person name="Lapierre D."/>
            <person name="Masclaux F.G."/>
            <person name="Murat C."/>
            <person name="Morin E."/>
            <person name="Ndikumana S."/>
            <person name="Pagni M."/>
            <person name="Petitpierre D."/>
            <person name="Requena N."/>
            <person name="Rosikiewicz P."/>
            <person name="Riley R."/>
            <person name="Saito K."/>
            <person name="San Clemente H."/>
            <person name="Shapiro H."/>
            <person name="van Tuinen D."/>
            <person name="Becard G."/>
            <person name="Bonfante P."/>
            <person name="Paszkowski U."/>
            <person name="Shachar-Hill Y."/>
            <person name="Young J.P."/>
            <person name="Sanders I.R."/>
            <person name="Henrissat B."/>
            <person name="Rensing S.A."/>
            <person name="Grigoriev I.V."/>
            <person name="Corradi N."/>
            <person name="Roux C."/>
            <person name="Martin F."/>
        </authorList>
    </citation>
    <scope>NUCLEOTIDE SEQUENCE</scope>
    <source>
        <strain evidence="2">DAOM 197198</strain>
    </source>
</reference>
<feature type="coiled-coil region" evidence="1">
    <location>
        <begin position="394"/>
        <end position="433"/>
    </location>
</feature>
<name>U9UL76_RHIID</name>
<gene>
    <name evidence="2" type="ORF">GLOINDRAFT_19695</name>
</gene>
<dbReference type="Gene3D" id="1.10.150.50">
    <property type="entry name" value="Transcription Factor, Ets-1"/>
    <property type="match status" value="1"/>
</dbReference>
<dbReference type="HOGENOM" id="CLU_615603_0_0_1"/>
<dbReference type="SUPFAM" id="SSF47769">
    <property type="entry name" value="SAM/Pointed domain"/>
    <property type="match status" value="1"/>
</dbReference>
<evidence type="ECO:0000256" key="1">
    <source>
        <dbReference type="SAM" id="Coils"/>
    </source>
</evidence>
<organism evidence="2">
    <name type="scientific">Rhizophagus irregularis (strain DAOM 181602 / DAOM 197198 / MUCL 43194)</name>
    <name type="common">Arbuscular mycorrhizal fungus</name>
    <name type="synonym">Glomus intraradices</name>
    <dbReference type="NCBI Taxonomy" id="747089"/>
    <lineage>
        <taxon>Eukaryota</taxon>
        <taxon>Fungi</taxon>
        <taxon>Fungi incertae sedis</taxon>
        <taxon>Mucoromycota</taxon>
        <taxon>Glomeromycotina</taxon>
        <taxon>Glomeromycetes</taxon>
        <taxon>Glomerales</taxon>
        <taxon>Glomeraceae</taxon>
        <taxon>Rhizophagus</taxon>
    </lineage>
</organism>
<keyword evidence="1" id="KW-0175">Coiled coil</keyword>
<dbReference type="EMBL" id="KI278337">
    <property type="protein sequence ID" value="ESA19328.1"/>
    <property type="molecule type" value="Genomic_DNA"/>
</dbReference>
<protein>
    <recommendedName>
        <fullName evidence="3">SAM domain-containing protein</fullName>
    </recommendedName>
</protein>
<dbReference type="VEuPathDB" id="FungiDB:RhiirFUN_024768"/>
<proteinExistence type="predicted"/>
<dbReference type="InterPro" id="IPR013761">
    <property type="entry name" value="SAM/pointed_sf"/>
</dbReference>
<dbReference type="AlphaFoldDB" id="U9UL76"/>